<accession>A0A2S8SEJ5</accession>
<gene>
    <name evidence="1" type="ORF">LX70_01068</name>
</gene>
<sequence>MTPEEIAALFTRSEGDYLFARWTRPIVPVVFGVEDATLSTLKGALRAITGLAGHPMEETDPEQGANLMIFFFRDWEELNAVPDLGRLVEGLDGLTARLAAEDATQYRHFRFEETGAIRACFVFIRMDESLSDLPAETIALSLAAQVILLWSDRAFRDRSPLARAGEAVILRPEIGTLIRAAYDPVMPVVAHDPSHALRLAARLGAA</sequence>
<dbReference type="OrthoDB" id="7827308at2"/>
<protein>
    <submittedName>
        <fullName evidence="1">Uncharacterized protein</fullName>
    </submittedName>
</protein>
<name>A0A2S8SEJ5_9RHOB</name>
<keyword evidence="2" id="KW-1185">Reference proteome</keyword>
<organism evidence="1 2">
    <name type="scientific">Albidovulum denitrificans</name>
    <dbReference type="NCBI Taxonomy" id="404881"/>
    <lineage>
        <taxon>Bacteria</taxon>
        <taxon>Pseudomonadati</taxon>
        <taxon>Pseudomonadota</taxon>
        <taxon>Alphaproteobacteria</taxon>
        <taxon>Rhodobacterales</taxon>
        <taxon>Paracoccaceae</taxon>
        <taxon>Albidovulum</taxon>
    </lineage>
</organism>
<dbReference type="Proteomes" id="UP000238338">
    <property type="component" value="Unassembled WGS sequence"/>
</dbReference>
<evidence type="ECO:0000313" key="2">
    <source>
        <dbReference type="Proteomes" id="UP000238338"/>
    </source>
</evidence>
<evidence type="ECO:0000313" key="1">
    <source>
        <dbReference type="EMBL" id="PQV59244.1"/>
    </source>
</evidence>
<dbReference type="AlphaFoldDB" id="A0A2S8SEJ5"/>
<comment type="caution">
    <text evidence="1">The sequence shown here is derived from an EMBL/GenBank/DDBJ whole genome shotgun (WGS) entry which is preliminary data.</text>
</comment>
<proteinExistence type="predicted"/>
<reference evidence="1 2" key="1">
    <citation type="submission" date="2018-02" db="EMBL/GenBank/DDBJ databases">
        <title>Genomic Encyclopedia of Archaeal and Bacterial Type Strains, Phase II (KMG-II): from individual species to whole genera.</title>
        <authorList>
            <person name="Goeker M."/>
        </authorList>
    </citation>
    <scope>NUCLEOTIDE SEQUENCE [LARGE SCALE GENOMIC DNA]</scope>
    <source>
        <strain evidence="1 2">DSM 18921</strain>
    </source>
</reference>
<dbReference type="EMBL" id="PVEP01000001">
    <property type="protein sequence ID" value="PQV59244.1"/>
    <property type="molecule type" value="Genomic_DNA"/>
</dbReference>
<dbReference type="RefSeq" id="WP_105513430.1">
    <property type="nucleotide sequence ID" value="NZ_PVEP01000001.1"/>
</dbReference>